<comment type="caution">
    <text evidence="2">The sequence shown here is derived from an EMBL/GenBank/DDBJ whole genome shotgun (WGS) entry which is preliminary data.</text>
</comment>
<accession>A0A0L0CP56</accession>
<evidence type="ECO:0000313" key="3">
    <source>
        <dbReference type="Proteomes" id="UP000037069"/>
    </source>
</evidence>
<feature type="transmembrane region" description="Helical" evidence="1">
    <location>
        <begin position="51"/>
        <end position="74"/>
    </location>
</feature>
<dbReference type="Proteomes" id="UP000037069">
    <property type="component" value="Unassembled WGS sequence"/>
</dbReference>
<reference evidence="2 3" key="1">
    <citation type="journal article" date="2015" name="Nat. Commun.">
        <title>Lucilia cuprina genome unlocks parasitic fly biology to underpin future interventions.</title>
        <authorList>
            <person name="Anstead C.A."/>
            <person name="Korhonen P.K."/>
            <person name="Young N.D."/>
            <person name="Hall R.S."/>
            <person name="Jex A.R."/>
            <person name="Murali S.C."/>
            <person name="Hughes D.S."/>
            <person name="Lee S.F."/>
            <person name="Perry T."/>
            <person name="Stroehlein A.J."/>
            <person name="Ansell B.R."/>
            <person name="Breugelmans B."/>
            <person name="Hofmann A."/>
            <person name="Qu J."/>
            <person name="Dugan S."/>
            <person name="Lee S.L."/>
            <person name="Chao H."/>
            <person name="Dinh H."/>
            <person name="Han Y."/>
            <person name="Doddapaneni H.V."/>
            <person name="Worley K.C."/>
            <person name="Muzny D.M."/>
            <person name="Ioannidis P."/>
            <person name="Waterhouse R.M."/>
            <person name="Zdobnov E.M."/>
            <person name="James P.J."/>
            <person name="Bagnall N.H."/>
            <person name="Kotze A.C."/>
            <person name="Gibbs R.A."/>
            <person name="Richards S."/>
            <person name="Batterham P."/>
            <person name="Gasser R.B."/>
        </authorList>
    </citation>
    <scope>NUCLEOTIDE SEQUENCE [LARGE SCALE GENOMIC DNA]</scope>
    <source>
        <strain evidence="2 3">LS</strain>
        <tissue evidence="2">Full body</tissue>
    </source>
</reference>
<organism evidence="2 3">
    <name type="scientific">Lucilia cuprina</name>
    <name type="common">Green bottle fly</name>
    <name type="synonym">Australian sheep blowfly</name>
    <dbReference type="NCBI Taxonomy" id="7375"/>
    <lineage>
        <taxon>Eukaryota</taxon>
        <taxon>Metazoa</taxon>
        <taxon>Ecdysozoa</taxon>
        <taxon>Arthropoda</taxon>
        <taxon>Hexapoda</taxon>
        <taxon>Insecta</taxon>
        <taxon>Pterygota</taxon>
        <taxon>Neoptera</taxon>
        <taxon>Endopterygota</taxon>
        <taxon>Diptera</taxon>
        <taxon>Brachycera</taxon>
        <taxon>Muscomorpha</taxon>
        <taxon>Oestroidea</taxon>
        <taxon>Calliphoridae</taxon>
        <taxon>Luciliinae</taxon>
        <taxon>Lucilia</taxon>
    </lineage>
</organism>
<gene>
    <name evidence="2" type="ORF">FF38_04295</name>
</gene>
<dbReference type="EMBL" id="JRES01000127">
    <property type="protein sequence ID" value="KNC33962.1"/>
    <property type="molecule type" value="Genomic_DNA"/>
</dbReference>
<keyword evidence="1" id="KW-0812">Transmembrane</keyword>
<sequence length="151" mass="17121">MMKFKWKIDSNRVLDYAVLCSIDKISLLTNIHILAQYLKKKILEKHKKNTITLRCQAALLLLLLQLLLLLVLPFCSQANRNCKAGCNNTNFQISVLILIRVKNSPCESATARIISNNSSRDRPDIFGKRATRAKSLTINFKACSLISKIFV</sequence>
<protein>
    <submittedName>
        <fullName evidence="2">Uncharacterized protein</fullName>
    </submittedName>
</protein>
<proteinExistence type="predicted"/>
<evidence type="ECO:0000256" key="1">
    <source>
        <dbReference type="SAM" id="Phobius"/>
    </source>
</evidence>
<evidence type="ECO:0000313" key="2">
    <source>
        <dbReference type="EMBL" id="KNC33962.1"/>
    </source>
</evidence>
<keyword evidence="3" id="KW-1185">Reference proteome</keyword>
<dbReference type="AlphaFoldDB" id="A0A0L0CP56"/>
<name>A0A0L0CP56_LUCCU</name>
<keyword evidence="1" id="KW-1133">Transmembrane helix</keyword>
<keyword evidence="1" id="KW-0472">Membrane</keyword>